<keyword evidence="5 7" id="KW-0342">GTP-binding</keyword>
<dbReference type="SUPFAM" id="SSF47895">
    <property type="entry name" value="Transducin (alpha subunit), insertion domain"/>
    <property type="match status" value="1"/>
</dbReference>
<dbReference type="Proteomes" id="UP000694397">
    <property type="component" value="Chromosome 22"/>
</dbReference>
<evidence type="ECO:0000256" key="7">
    <source>
        <dbReference type="PIRSR" id="PIRSR601019-1"/>
    </source>
</evidence>
<dbReference type="GO" id="GO:0005525">
    <property type="term" value="F:GTP binding"/>
    <property type="evidence" value="ECO:0007669"/>
    <property type="project" value="UniProtKB-UniRule"/>
</dbReference>
<dbReference type="InterPro" id="IPR011025">
    <property type="entry name" value="GproteinA_insert"/>
</dbReference>
<dbReference type="GO" id="GO:0031683">
    <property type="term" value="F:G-protein beta/gamma-subunit complex binding"/>
    <property type="evidence" value="ECO:0007669"/>
    <property type="project" value="UniProtKB-UniRule"/>
</dbReference>
<dbReference type="PRINTS" id="PR00443">
    <property type="entry name" value="GPROTEINAS"/>
</dbReference>
<feature type="binding site" evidence="7">
    <location>
        <begin position="301"/>
        <end position="304"/>
    </location>
    <ligand>
        <name>GTP</name>
        <dbReference type="ChEBI" id="CHEBI:37565"/>
    </ligand>
</feature>
<dbReference type="GO" id="GO:0007191">
    <property type="term" value="P:adenylate cyclase-activating dopamine receptor signaling pathway"/>
    <property type="evidence" value="ECO:0007669"/>
    <property type="project" value="TreeGrafter"/>
</dbReference>
<evidence type="ECO:0000256" key="5">
    <source>
        <dbReference type="ARBA" id="ARBA00023134"/>
    </source>
</evidence>
<dbReference type="FunFam" id="3.40.50.300:FF:006178">
    <property type="entry name" value="Guanine nucleotide-binding protein G(s) subunit alpha isoforms short"/>
    <property type="match status" value="1"/>
</dbReference>
<evidence type="ECO:0000256" key="6">
    <source>
        <dbReference type="ARBA" id="ARBA00023224"/>
    </source>
</evidence>
<evidence type="ECO:0000256" key="3">
    <source>
        <dbReference type="ARBA" id="ARBA00022741"/>
    </source>
</evidence>
<dbReference type="GO" id="GO:0046872">
    <property type="term" value="F:metal ion binding"/>
    <property type="evidence" value="ECO:0007669"/>
    <property type="project" value="UniProtKB-UniRule"/>
</dbReference>
<evidence type="ECO:0000256" key="9">
    <source>
        <dbReference type="RuleBase" id="RU369121"/>
    </source>
</evidence>
<reference evidence="10" key="2">
    <citation type="submission" date="2025-08" db="UniProtKB">
        <authorList>
            <consortium name="Ensembl"/>
        </authorList>
    </citation>
    <scope>IDENTIFICATION</scope>
</reference>
<protein>
    <recommendedName>
        <fullName evidence="9">Guanine nucleotide-binding protein G(s) subunit alpha</fullName>
    </recommendedName>
    <alternativeName>
        <fullName evidence="9">Adenylate cyclase-stimulating G alpha protein</fullName>
    </alternativeName>
</protein>
<dbReference type="GO" id="GO:0001664">
    <property type="term" value="F:G protein-coupled receptor binding"/>
    <property type="evidence" value="ECO:0007669"/>
    <property type="project" value="TreeGrafter"/>
</dbReference>
<dbReference type="FunFam" id="1.10.400.10:FF:000003">
    <property type="entry name" value="Guanine nucleotide-binding protein G(S) subunit alpha"/>
    <property type="match status" value="1"/>
</dbReference>
<dbReference type="Ensembl" id="ENSSFOT00015063395.1">
    <property type="protein sequence ID" value="ENSSFOP00015058853.1"/>
    <property type="gene ID" value="ENSSFOG00015017527.2"/>
</dbReference>
<evidence type="ECO:0000313" key="10">
    <source>
        <dbReference type="Ensembl" id="ENSSFOP00015058853.1"/>
    </source>
</evidence>
<dbReference type="InterPro" id="IPR001019">
    <property type="entry name" value="Gprotein_alpha_su"/>
</dbReference>
<feature type="binding site" evidence="7">
    <location>
        <begin position="247"/>
        <end position="251"/>
    </location>
    <ligand>
        <name>GTP</name>
        <dbReference type="ChEBI" id="CHEBI:37565"/>
    </ligand>
</feature>
<gene>
    <name evidence="10" type="primary">GNAS</name>
    <name evidence="10" type="synonym">gnas</name>
</gene>
<feature type="binding site" evidence="7">
    <location>
        <begin position="89"/>
        <end position="94"/>
    </location>
    <ligand>
        <name>GTP</name>
        <dbReference type="ChEBI" id="CHEBI:37565"/>
    </ligand>
</feature>
<dbReference type="GO" id="GO:0007606">
    <property type="term" value="P:sensory perception of chemical stimulus"/>
    <property type="evidence" value="ECO:0007669"/>
    <property type="project" value="TreeGrafter"/>
</dbReference>
<dbReference type="GO" id="GO:0003924">
    <property type="term" value="F:GTPase activity"/>
    <property type="evidence" value="ECO:0007669"/>
    <property type="project" value="UniProtKB-UniRule"/>
</dbReference>
<evidence type="ECO:0000256" key="1">
    <source>
        <dbReference type="ARBA" id="ARBA00007172"/>
    </source>
</evidence>
<dbReference type="CDD" id="cd00066">
    <property type="entry name" value="G-alpha"/>
    <property type="match status" value="1"/>
</dbReference>
<sequence>MGMCHSLRSRLIGARSAITYNGRTSAGDADAAAAEQSGEAQARERRRLVEERARAKAENKRSRNIDKTLKAEKREYKQTHRLLLLGAGESGKSTIVKQMRILHVNGFNAEEKKQKIQDIKNNIKEAIETIVTAMSTLTPPVQLACQQNQFRIEYILNLVNQKDFEFTPEFYEHTKILWQDEGVKACFERSNEYQLIDCAQYFLDKIDIVKQSDYTPSDQDLLRCRVLTSGIFETRFQVDKVNFHMFDVGGQRDERRKWIQLKYRVAVQDNLTNRLQEALNLFKNIWNNRWLRTISVILFLNKQDLLAEKVLAGKSKIEEYFPEFARYITPDDALPEPGEDPRVTRAKYFIRDEFLRISTASGDGRHYCYPHFTCAVDTENIRRVFNDCRDIIQRMHLRQYELL</sequence>
<dbReference type="Gene3D" id="1.10.400.10">
    <property type="entry name" value="GI Alpha 1, domain 2-like"/>
    <property type="match status" value="1"/>
</dbReference>
<dbReference type="Gene3D" id="3.40.50.300">
    <property type="entry name" value="P-loop containing nucleotide triphosphate hydrolases"/>
    <property type="match status" value="1"/>
</dbReference>
<dbReference type="InterPro" id="IPR000367">
    <property type="entry name" value="Gprotein_alpha_S"/>
</dbReference>
<dbReference type="Pfam" id="PF00503">
    <property type="entry name" value="G-alpha"/>
    <property type="match status" value="1"/>
</dbReference>
<comment type="subcellular location">
    <subcellularLocation>
        <location evidence="9">Cell membrane</location>
    </subcellularLocation>
</comment>
<keyword evidence="6 9" id="KW-0807">Transducer</keyword>
<reference evidence="10 11" key="1">
    <citation type="submission" date="2019-04" db="EMBL/GenBank/DDBJ databases">
        <authorList>
            <consortium name="Wellcome Sanger Institute Data Sharing"/>
        </authorList>
    </citation>
    <scope>NUCLEOTIDE SEQUENCE [LARGE SCALE GENOMIC DNA]</scope>
</reference>
<comment type="subunit">
    <text evidence="9">G proteins are composed of 3 units; alpha, beta and gamma. The alpha chain contains the guanine nucleotide binding site.</text>
</comment>
<dbReference type="PANTHER" id="PTHR10218">
    <property type="entry name" value="GTP-BINDING PROTEIN ALPHA SUBUNIT"/>
    <property type="match status" value="1"/>
</dbReference>
<dbReference type="SUPFAM" id="SSF52540">
    <property type="entry name" value="P-loop containing nucleoside triphosphate hydrolases"/>
    <property type="match status" value="1"/>
</dbReference>
<dbReference type="FunFam" id="3.40.50.300:FF:004890">
    <property type="entry name" value="GNAS complex locus"/>
    <property type="match status" value="1"/>
</dbReference>
<keyword evidence="3 7" id="KW-0547">Nucleotide-binding</keyword>
<dbReference type="GO" id="GO:0005834">
    <property type="term" value="C:heterotrimeric G-protein complex"/>
    <property type="evidence" value="ECO:0007669"/>
    <property type="project" value="UniProtKB-UniRule"/>
</dbReference>
<feature type="binding site" evidence="8">
    <location>
        <position position="93"/>
    </location>
    <ligand>
        <name>Mg(2+)</name>
        <dbReference type="ChEBI" id="CHEBI:18420"/>
    </ligand>
</feature>
<feature type="binding site" evidence="7">
    <location>
        <position position="375"/>
    </location>
    <ligand>
        <name>GTP</name>
        <dbReference type="ChEBI" id="CHEBI:37565"/>
    </ligand>
</feature>
<keyword evidence="11" id="KW-1185">Reference proteome</keyword>
<feature type="binding site" evidence="7">
    <location>
        <begin position="222"/>
        <end position="228"/>
    </location>
    <ligand>
        <name>GTP</name>
        <dbReference type="ChEBI" id="CHEBI:37565"/>
    </ligand>
</feature>
<feature type="binding site" evidence="8">
    <location>
        <position position="228"/>
    </location>
    <ligand>
        <name>Mg(2+)</name>
        <dbReference type="ChEBI" id="CHEBI:18420"/>
    </ligand>
</feature>
<keyword evidence="9" id="KW-0472">Membrane</keyword>
<dbReference type="PROSITE" id="PS51882">
    <property type="entry name" value="G_ALPHA"/>
    <property type="match status" value="1"/>
</dbReference>
<evidence type="ECO:0000256" key="2">
    <source>
        <dbReference type="ARBA" id="ARBA00022723"/>
    </source>
</evidence>
<dbReference type="SMART" id="SM00275">
    <property type="entry name" value="G_alpha"/>
    <property type="match status" value="1"/>
</dbReference>
<dbReference type="PANTHER" id="PTHR10218:SF366">
    <property type="entry name" value="GNAS COMPLEX LOCUS"/>
    <property type="match status" value="1"/>
</dbReference>
<organism evidence="10 11">
    <name type="scientific">Scleropages formosus</name>
    <name type="common">Asian bonytongue</name>
    <name type="synonym">Osteoglossum formosum</name>
    <dbReference type="NCBI Taxonomy" id="113540"/>
    <lineage>
        <taxon>Eukaryota</taxon>
        <taxon>Metazoa</taxon>
        <taxon>Chordata</taxon>
        <taxon>Craniata</taxon>
        <taxon>Vertebrata</taxon>
        <taxon>Euteleostomi</taxon>
        <taxon>Actinopterygii</taxon>
        <taxon>Neopterygii</taxon>
        <taxon>Teleostei</taxon>
        <taxon>Osteoglossocephala</taxon>
        <taxon>Osteoglossomorpha</taxon>
        <taxon>Osteoglossiformes</taxon>
        <taxon>Osteoglossidae</taxon>
        <taxon>Scleropages</taxon>
    </lineage>
</organism>
<comment type="similarity">
    <text evidence="1 9">Belongs to the G-alpha family. G(s) subfamily.</text>
</comment>
<name>A0A8C9VJ73_SCLFO</name>
<dbReference type="OrthoDB" id="5817230at2759"/>
<dbReference type="GO" id="GO:0005737">
    <property type="term" value="C:cytoplasm"/>
    <property type="evidence" value="ECO:0007669"/>
    <property type="project" value="TreeGrafter"/>
</dbReference>
<evidence type="ECO:0000313" key="11">
    <source>
        <dbReference type="Proteomes" id="UP000694397"/>
    </source>
</evidence>
<dbReference type="GeneTree" id="ENSGT00940000156300"/>
<dbReference type="InterPro" id="IPR027417">
    <property type="entry name" value="P-loop_NTPase"/>
</dbReference>
<keyword evidence="4 8" id="KW-0460">Magnesium</keyword>
<reference evidence="10" key="3">
    <citation type="submission" date="2025-09" db="UniProtKB">
        <authorList>
            <consortium name="Ensembl"/>
        </authorList>
    </citation>
    <scope>IDENTIFICATION</scope>
</reference>
<keyword evidence="9" id="KW-1003">Cell membrane</keyword>
<keyword evidence="2 8" id="KW-0479">Metal-binding</keyword>
<proteinExistence type="inferred from homology"/>
<comment type="function">
    <text evidence="9">Guanine nucleotide-binding proteins (G proteins) function as transducers in numerous signaling pathways controlled by G protein-coupled receptors (GPCRs).</text>
</comment>
<evidence type="ECO:0000256" key="4">
    <source>
        <dbReference type="ARBA" id="ARBA00022842"/>
    </source>
</evidence>
<accession>A0A8C9VJ73</accession>
<evidence type="ECO:0000256" key="8">
    <source>
        <dbReference type="PIRSR" id="PIRSR601019-2"/>
    </source>
</evidence>
<dbReference type="AlphaFoldDB" id="A0A8C9VJ73"/>
<dbReference type="PRINTS" id="PR00318">
    <property type="entry name" value="GPROTEINA"/>
</dbReference>